<evidence type="ECO:0000313" key="6">
    <source>
        <dbReference type="EMBL" id="KAF9475605.1"/>
    </source>
</evidence>
<dbReference type="InterPro" id="IPR002110">
    <property type="entry name" value="Ankyrin_rpt"/>
</dbReference>
<dbReference type="SUPFAM" id="SSF48403">
    <property type="entry name" value="Ankyrin repeat"/>
    <property type="match status" value="1"/>
</dbReference>
<protein>
    <recommendedName>
        <fullName evidence="5">MYND-type domain-containing protein</fullName>
    </recommendedName>
</protein>
<feature type="domain" description="MYND-type" evidence="5">
    <location>
        <begin position="392"/>
        <end position="431"/>
    </location>
</feature>
<dbReference type="EMBL" id="MU155326">
    <property type="protein sequence ID" value="KAF9475605.1"/>
    <property type="molecule type" value="Genomic_DNA"/>
</dbReference>
<dbReference type="SMART" id="SM00248">
    <property type="entry name" value="ANK"/>
    <property type="match status" value="2"/>
</dbReference>
<evidence type="ECO:0000256" key="1">
    <source>
        <dbReference type="ARBA" id="ARBA00022723"/>
    </source>
</evidence>
<keyword evidence="1" id="KW-0479">Metal-binding</keyword>
<gene>
    <name evidence="6" type="ORF">BDN70DRAFT_232209</name>
</gene>
<evidence type="ECO:0000256" key="4">
    <source>
        <dbReference type="PROSITE-ProRule" id="PRU00134"/>
    </source>
</evidence>
<dbReference type="Pfam" id="PF01753">
    <property type="entry name" value="zf-MYND"/>
    <property type="match status" value="1"/>
</dbReference>
<evidence type="ECO:0000256" key="2">
    <source>
        <dbReference type="ARBA" id="ARBA00022771"/>
    </source>
</evidence>
<comment type="caution">
    <text evidence="6">The sequence shown here is derived from an EMBL/GenBank/DDBJ whole genome shotgun (WGS) entry which is preliminary data.</text>
</comment>
<organism evidence="6 7">
    <name type="scientific">Pholiota conissans</name>
    <dbReference type="NCBI Taxonomy" id="109636"/>
    <lineage>
        <taxon>Eukaryota</taxon>
        <taxon>Fungi</taxon>
        <taxon>Dikarya</taxon>
        <taxon>Basidiomycota</taxon>
        <taxon>Agaricomycotina</taxon>
        <taxon>Agaricomycetes</taxon>
        <taxon>Agaricomycetidae</taxon>
        <taxon>Agaricales</taxon>
        <taxon>Agaricineae</taxon>
        <taxon>Strophariaceae</taxon>
        <taxon>Pholiota</taxon>
    </lineage>
</organism>
<dbReference type="Proteomes" id="UP000807469">
    <property type="component" value="Unassembled WGS sequence"/>
</dbReference>
<dbReference type="AlphaFoldDB" id="A0A9P5YVU0"/>
<dbReference type="PROSITE" id="PS50865">
    <property type="entry name" value="ZF_MYND_2"/>
    <property type="match status" value="1"/>
</dbReference>
<name>A0A9P5YVU0_9AGAR</name>
<evidence type="ECO:0000313" key="7">
    <source>
        <dbReference type="Proteomes" id="UP000807469"/>
    </source>
</evidence>
<dbReference type="Gene3D" id="6.10.140.2220">
    <property type="match status" value="1"/>
</dbReference>
<dbReference type="InterPro" id="IPR036770">
    <property type="entry name" value="Ankyrin_rpt-contain_sf"/>
</dbReference>
<keyword evidence="2 4" id="KW-0863">Zinc-finger</keyword>
<accession>A0A9P5YVU0</accession>
<dbReference type="SUPFAM" id="SSF144232">
    <property type="entry name" value="HIT/MYND zinc finger-like"/>
    <property type="match status" value="1"/>
</dbReference>
<dbReference type="InterPro" id="IPR002893">
    <property type="entry name" value="Znf_MYND"/>
</dbReference>
<proteinExistence type="predicted"/>
<reference evidence="6" key="1">
    <citation type="submission" date="2020-11" db="EMBL/GenBank/DDBJ databases">
        <authorList>
            <consortium name="DOE Joint Genome Institute"/>
            <person name="Ahrendt S."/>
            <person name="Riley R."/>
            <person name="Andreopoulos W."/>
            <person name="Labutti K."/>
            <person name="Pangilinan J."/>
            <person name="Ruiz-Duenas F.J."/>
            <person name="Barrasa J.M."/>
            <person name="Sanchez-Garcia M."/>
            <person name="Camarero S."/>
            <person name="Miyauchi S."/>
            <person name="Serrano A."/>
            <person name="Linde D."/>
            <person name="Babiker R."/>
            <person name="Drula E."/>
            <person name="Ayuso-Fernandez I."/>
            <person name="Pacheco R."/>
            <person name="Padilla G."/>
            <person name="Ferreira P."/>
            <person name="Barriuso J."/>
            <person name="Kellner H."/>
            <person name="Castanera R."/>
            <person name="Alfaro M."/>
            <person name="Ramirez L."/>
            <person name="Pisabarro A.G."/>
            <person name="Kuo A."/>
            <person name="Tritt A."/>
            <person name="Lipzen A."/>
            <person name="He G."/>
            <person name="Yan M."/>
            <person name="Ng V."/>
            <person name="Cullen D."/>
            <person name="Martin F."/>
            <person name="Rosso M.-N."/>
            <person name="Henrissat B."/>
            <person name="Hibbett D."/>
            <person name="Martinez A.T."/>
            <person name="Grigoriev I.V."/>
        </authorList>
    </citation>
    <scope>NUCLEOTIDE SEQUENCE</scope>
    <source>
        <strain evidence="6">CIRM-BRFM 674</strain>
    </source>
</reference>
<keyword evidence="7" id="KW-1185">Reference proteome</keyword>
<evidence type="ECO:0000259" key="5">
    <source>
        <dbReference type="PROSITE" id="PS50865"/>
    </source>
</evidence>
<keyword evidence="3" id="KW-0862">Zinc</keyword>
<dbReference type="Gene3D" id="1.25.40.20">
    <property type="entry name" value="Ankyrin repeat-containing domain"/>
    <property type="match status" value="1"/>
</dbReference>
<evidence type="ECO:0000256" key="3">
    <source>
        <dbReference type="ARBA" id="ARBA00022833"/>
    </source>
</evidence>
<dbReference type="OrthoDB" id="432970at2759"/>
<dbReference type="GO" id="GO:0008270">
    <property type="term" value="F:zinc ion binding"/>
    <property type="evidence" value="ECO:0007669"/>
    <property type="project" value="UniProtKB-KW"/>
</dbReference>
<sequence length="461" mass="52248">MAKSESEPKLSKPHLPPEFIQRIESDPKMKGAKTRIYSSEVHDQRLRIHRWNNPISPNIFTILPNGSEGFTEESKRTLIHLYAMEGDILALCELIRCGADPDWKDTLGVTPIFVALADMVAFLVPGLVVVKNGKRCNKSDMERDLYKSEQVIRILVEQHADVNTVTEGLSHLYLACVMRHWGLINLFLEHGATNTVPDSLIEKLFAPSDQARFYALVKAKANQERPPRVCPCWSGKFLKDCHAKEQSYPLKFVCVCGSDKVYEKCCFRRRPVLEKWDDAHGRIVQYFSGQVFPSTNDREVRIEANSYVAGLVEPFIDPAFAYALKRSPFHPIPCGSKYSRKIHEECQRCWNALIDEYIALGTDKRSTFDIERAAKIGVRAGALIRTCEGEGCSKVERKDIDALKNCAKCHIAVYCSPACQKSAWPTHKKVCCTADQKNQALPSQHFMQEFHKEYLATSPLP</sequence>